<dbReference type="AlphaFoldDB" id="A0A7R9EAK5"/>
<organism evidence="3">
    <name type="scientific">Timema monikensis</name>
    <dbReference type="NCBI Taxonomy" id="170555"/>
    <lineage>
        <taxon>Eukaryota</taxon>
        <taxon>Metazoa</taxon>
        <taxon>Ecdysozoa</taxon>
        <taxon>Arthropoda</taxon>
        <taxon>Hexapoda</taxon>
        <taxon>Insecta</taxon>
        <taxon>Pterygota</taxon>
        <taxon>Neoptera</taxon>
        <taxon>Polyneoptera</taxon>
        <taxon>Phasmatodea</taxon>
        <taxon>Timematodea</taxon>
        <taxon>Timematoidea</taxon>
        <taxon>Timematidae</taxon>
        <taxon>Timema</taxon>
    </lineage>
</organism>
<dbReference type="SUPFAM" id="SSF48264">
    <property type="entry name" value="Cytochrome P450"/>
    <property type="match status" value="1"/>
</dbReference>
<evidence type="ECO:0000256" key="2">
    <source>
        <dbReference type="SAM" id="Phobius"/>
    </source>
</evidence>
<keyword evidence="2" id="KW-0472">Membrane</keyword>
<dbReference type="InterPro" id="IPR036396">
    <property type="entry name" value="Cyt_P450_sf"/>
</dbReference>
<dbReference type="GO" id="GO:0004497">
    <property type="term" value="F:monooxygenase activity"/>
    <property type="evidence" value="ECO:0007669"/>
    <property type="project" value="UniProtKB-KW"/>
</dbReference>
<sequence length="139" mass="15996">MMLSYLAVIFVAVVLYFLSNWIKCVMVVWGLPGPPAVPVLGHALLASDNKRLVHMGSKVYLEYGPLVKIWLTFFPTVLVLSPEYLQGYLLENVLQMLRKRSKSSKRIEQVCVLYRNIYINKMKSVFVMSMARYLQHPKG</sequence>
<dbReference type="GO" id="GO:0005506">
    <property type="term" value="F:iron ion binding"/>
    <property type="evidence" value="ECO:0007669"/>
    <property type="project" value="InterPro"/>
</dbReference>
<gene>
    <name evidence="3" type="ORF">TMSB3V08_LOCUS5911</name>
</gene>
<keyword evidence="2" id="KW-1133">Transmembrane helix</keyword>
<keyword evidence="2" id="KW-0812">Transmembrane</keyword>
<keyword evidence="1" id="KW-0503">Monooxygenase</keyword>
<evidence type="ECO:0000256" key="1">
    <source>
        <dbReference type="ARBA" id="ARBA00023033"/>
    </source>
</evidence>
<evidence type="ECO:0008006" key="4">
    <source>
        <dbReference type="Google" id="ProtNLM"/>
    </source>
</evidence>
<proteinExistence type="predicted"/>
<protein>
    <recommendedName>
        <fullName evidence="4">Cytochrome P450</fullName>
    </recommendedName>
</protein>
<feature type="transmembrane region" description="Helical" evidence="2">
    <location>
        <begin position="69"/>
        <end position="90"/>
    </location>
</feature>
<reference evidence="3" key="1">
    <citation type="submission" date="2020-11" db="EMBL/GenBank/DDBJ databases">
        <authorList>
            <person name="Tran Van P."/>
        </authorList>
    </citation>
    <scope>NUCLEOTIDE SEQUENCE</scope>
</reference>
<dbReference type="EMBL" id="OB793971">
    <property type="protein sequence ID" value="CAD7429126.1"/>
    <property type="molecule type" value="Genomic_DNA"/>
</dbReference>
<dbReference type="GO" id="GO:0016705">
    <property type="term" value="F:oxidoreductase activity, acting on paired donors, with incorporation or reduction of molecular oxygen"/>
    <property type="evidence" value="ECO:0007669"/>
    <property type="project" value="InterPro"/>
</dbReference>
<name>A0A7R9EAK5_9NEOP</name>
<evidence type="ECO:0000313" key="3">
    <source>
        <dbReference type="EMBL" id="CAD7429126.1"/>
    </source>
</evidence>
<accession>A0A7R9EAK5</accession>
<feature type="transmembrane region" description="Helical" evidence="2">
    <location>
        <begin position="7"/>
        <end position="31"/>
    </location>
</feature>
<keyword evidence="1" id="KW-0560">Oxidoreductase</keyword>
<dbReference type="Gene3D" id="1.10.630.10">
    <property type="entry name" value="Cytochrome P450"/>
    <property type="match status" value="1"/>
</dbReference>
<dbReference type="GO" id="GO:0020037">
    <property type="term" value="F:heme binding"/>
    <property type="evidence" value="ECO:0007669"/>
    <property type="project" value="InterPro"/>
</dbReference>